<dbReference type="EMBL" id="JAUESC010000381">
    <property type="protein sequence ID" value="KAK0590574.1"/>
    <property type="molecule type" value="Genomic_DNA"/>
</dbReference>
<comment type="caution">
    <text evidence="10">The sequence shown here is derived from an EMBL/GenBank/DDBJ whole genome shotgun (WGS) entry which is preliminary data.</text>
</comment>
<comment type="subcellular location">
    <subcellularLocation>
        <location evidence="1">Endomembrane system</location>
        <topology evidence="1">Multi-pass membrane protein</topology>
    </subcellularLocation>
</comment>
<keyword evidence="4" id="KW-0762">Sugar transport</keyword>
<protein>
    <submittedName>
        <fullName evidence="10">Uncharacterized protein</fullName>
    </submittedName>
</protein>
<comment type="similarity">
    <text evidence="2">Belongs to the SWEET sugar transporter family.</text>
</comment>
<dbReference type="AlphaFoldDB" id="A0AA39VLP9"/>
<keyword evidence="5 9" id="KW-0812">Transmembrane</keyword>
<dbReference type="Gene3D" id="1.20.1280.290">
    <property type="match status" value="1"/>
</dbReference>
<keyword evidence="7 9" id="KW-1133">Transmembrane helix</keyword>
<reference evidence="10" key="2">
    <citation type="submission" date="2023-06" db="EMBL/GenBank/DDBJ databases">
        <authorList>
            <person name="Swenson N.G."/>
            <person name="Wegrzyn J.L."/>
            <person name="Mcevoy S.L."/>
        </authorList>
    </citation>
    <scope>NUCLEOTIDE SEQUENCE</scope>
    <source>
        <strain evidence="10">NS2018</strain>
        <tissue evidence="10">Leaf</tissue>
    </source>
</reference>
<dbReference type="GO" id="GO:0016020">
    <property type="term" value="C:membrane"/>
    <property type="evidence" value="ECO:0007669"/>
    <property type="project" value="InterPro"/>
</dbReference>
<keyword evidence="11" id="KW-1185">Reference proteome</keyword>
<dbReference type="PANTHER" id="PTHR10791">
    <property type="entry name" value="RAG1-ACTIVATING PROTEIN 1"/>
    <property type="match status" value="1"/>
</dbReference>
<dbReference type="Proteomes" id="UP001168877">
    <property type="component" value="Unassembled WGS sequence"/>
</dbReference>
<proteinExistence type="inferred from homology"/>
<name>A0AA39VLP9_ACESA</name>
<evidence type="ECO:0000313" key="10">
    <source>
        <dbReference type="EMBL" id="KAK0590574.1"/>
    </source>
</evidence>
<evidence type="ECO:0000256" key="3">
    <source>
        <dbReference type="ARBA" id="ARBA00022448"/>
    </source>
</evidence>
<evidence type="ECO:0000313" key="11">
    <source>
        <dbReference type="Proteomes" id="UP001168877"/>
    </source>
</evidence>
<sequence length="124" mass="14044">MPFTLSFFLTLGAVTWFLYGLLIKDVNIAIPNILGFFFGVLQMVLYMIYRNPKIVQLQEPKLQELSEHIVDVMKLGTLVCSEPNSMVPQINATENDQGIVIEDQVVKKQTDEETKQNLDAPTNV</sequence>
<evidence type="ECO:0000256" key="1">
    <source>
        <dbReference type="ARBA" id="ARBA00004127"/>
    </source>
</evidence>
<feature type="transmembrane region" description="Helical" evidence="9">
    <location>
        <begin position="30"/>
        <end position="49"/>
    </location>
</feature>
<keyword evidence="3" id="KW-0813">Transport</keyword>
<evidence type="ECO:0000256" key="6">
    <source>
        <dbReference type="ARBA" id="ARBA00022737"/>
    </source>
</evidence>
<organism evidence="10 11">
    <name type="scientific">Acer saccharum</name>
    <name type="common">Sugar maple</name>
    <dbReference type="NCBI Taxonomy" id="4024"/>
    <lineage>
        <taxon>Eukaryota</taxon>
        <taxon>Viridiplantae</taxon>
        <taxon>Streptophyta</taxon>
        <taxon>Embryophyta</taxon>
        <taxon>Tracheophyta</taxon>
        <taxon>Spermatophyta</taxon>
        <taxon>Magnoliopsida</taxon>
        <taxon>eudicotyledons</taxon>
        <taxon>Gunneridae</taxon>
        <taxon>Pentapetalae</taxon>
        <taxon>rosids</taxon>
        <taxon>malvids</taxon>
        <taxon>Sapindales</taxon>
        <taxon>Sapindaceae</taxon>
        <taxon>Hippocastanoideae</taxon>
        <taxon>Acereae</taxon>
        <taxon>Acer</taxon>
    </lineage>
</organism>
<dbReference type="PANTHER" id="PTHR10791:SF22">
    <property type="entry name" value="BIDIRECTIONAL SUGAR TRANSPORTER SWEET11"/>
    <property type="match status" value="1"/>
</dbReference>
<gene>
    <name evidence="10" type="ORF">LWI29_029024</name>
</gene>
<evidence type="ECO:0000256" key="5">
    <source>
        <dbReference type="ARBA" id="ARBA00022692"/>
    </source>
</evidence>
<dbReference type="GO" id="GO:0051119">
    <property type="term" value="F:sugar transmembrane transporter activity"/>
    <property type="evidence" value="ECO:0007669"/>
    <property type="project" value="InterPro"/>
</dbReference>
<evidence type="ECO:0000256" key="7">
    <source>
        <dbReference type="ARBA" id="ARBA00022989"/>
    </source>
</evidence>
<evidence type="ECO:0000256" key="9">
    <source>
        <dbReference type="SAM" id="Phobius"/>
    </source>
</evidence>
<dbReference type="GO" id="GO:0012505">
    <property type="term" value="C:endomembrane system"/>
    <property type="evidence" value="ECO:0007669"/>
    <property type="project" value="UniProtKB-SubCell"/>
</dbReference>
<dbReference type="InterPro" id="IPR047664">
    <property type="entry name" value="SWEET"/>
</dbReference>
<dbReference type="InterPro" id="IPR004316">
    <property type="entry name" value="SWEET_rpt"/>
</dbReference>
<accession>A0AA39VLP9</accession>
<keyword evidence="6" id="KW-0677">Repeat</keyword>
<keyword evidence="8 9" id="KW-0472">Membrane</keyword>
<evidence type="ECO:0000256" key="2">
    <source>
        <dbReference type="ARBA" id="ARBA00007809"/>
    </source>
</evidence>
<dbReference type="Pfam" id="PF03083">
    <property type="entry name" value="MtN3_slv"/>
    <property type="match status" value="1"/>
</dbReference>
<reference evidence="10" key="1">
    <citation type="journal article" date="2022" name="Plant J.">
        <title>Strategies of tolerance reflected in two North American maple genomes.</title>
        <authorList>
            <person name="McEvoy S.L."/>
            <person name="Sezen U.U."/>
            <person name="Trouern-Trend A."/>
            <person name="McMahon S.M."/>
            <person name="Schaberg P.G."/>
            <person name="Yang J."/>
            <person name="Wegrzyn J.L."/>
            <person name="Swenson N.G."/>
        </authorList>
    </citation>
    <scope>NUCLEOTIDE SEQUENCE</scope>
    <source>
        <strain evidence="10">NS2018</strain>
    </source>
</reference>
<evidence type="ECO:0000256" key="4">
    <source>
        <dbReference type="ARBA" id="ARBA00022597"/>
    </source>
</evidence>
<evidence type="ECO:0000256" key="8">
    <source>
        <dbReference type="ARBA" id="ARBA00023136"/>
    </source>
</evidence>